<reference evidence="10" key="1">
    <citation type="journal article" date="2020" name="mSystems">
        <title>Genome- and Community-Level Interaction Insights into Carbon Utilization and Element Cycling Functions of Hydrothermarchaeota in Hydrothermal Sediment.</title>
        <authorList>
            <person name="Zhou Z."/>
            <person name="Liu Y."/>
            <person name="Xu W."/>
            <person name="Pan J."/>
            <person name="Luo Z.H."/>
            <person name="Li M."/>
        </authorList>
    </citation>
    <scope>NUCLEOTIDE SEQUENCE [LARGE SCALE GENOMIC DNA]</scope>
    <source>
        <strain evidence="10">SpSt-747</strain>
    </source>
</reference>
<dbReference type="InterPro" id="IPR004101">
    <property type="entry name" value="Mur_ligase_C"/>
</dbReference>
<dbReference type="Pfam" id="PF21799">
    <property type="entry name" value="MurD-like_N"/>
    <property type="match status" value="1"/>
</dbReference>
<dbReference type="HAMAP" id="MF_00639">
    <property type="entry name" value="MurD"/>
    <property type="match status" value="1"/>
</dbReference>
<evidence type="ECO:0000313" key="10">
    <source>
        <dbReference type="EMBL" id="HGI30461.1"/>
    </source>
</evidence>
<dbReference type="SUPFAM" id="SSF53623">
    <property type="entry name" value="MurD-like peptide ligases, catalytic domain"/>
    <property type="match status" value="1"/>
</dbReference>
<protein>
    <recommendedName>
        <fullName evidence="7 8">UDP-N-acetylmuramoylalanine--D-glutamate ligase</fullName>
        <ecNumber evidence="7 8">6.3.2.9</ecNumber>
    </recommendedName>
    <alternativeName>
        <fullName evidence="7">D-glutamic acid-adding enzyme</fullName>
    </alternativeName>
    <alternativeName>
        <fullName evidence="7">UDP-N-acetylmuramoyl-L-alanyl-D-glutamate synthetase</fullName>
    </alternativeName>
</protein>
<name>A0A7V4DDP9_9BACT</name>
<evidence type="ECO:0000256" key="6">
    <source>
        <dbReference type="ARBA" id="ARBA00022840"/>
    </source>
</evidence>
<comment type="catalytic activity">
    <reaction evidence="7 8">
        <text>UDP-N-acetyl-alpha-D-muramoyl-L-alanine + D-glutamate + ATP = UDP-N-acetyl-alpha-D-muramoyl-L-alanyl-D-glutamate + ADP + phosphate + H(+)</text>
        <dbReference type="Rhea" id="RHEA:16429"/>
        <dbReference type="ChEBI" id="CHEBI:15378"/>
        <dbReference type="ChEBI" id="CHEBI:29986"/>
        <dbReference type="ChEBI" id="CHEBI:30616"/>
        <dbReference type="ChEBI" id="CHEBI:43474"/>
        <dbReference type="ChEBI" id="CHEBI:83898"/>
        <dbReference type="ChEBI" id="CHEBI:83900"/>
        <dbReference type="ChEBI" id="CHEBI:456216"/>
        <dbReference type="EC" id="6.3.2.9"/>
    </reaction>
</comment>
<evidence type="ECO:0000256" key="4">
    <source>
        <dbReference type="ARBA" id="ARBA00022598"/>
    </source>
</evidence>
<keyword evidence="3 7" id="KW-0963">Cytoplasm</keyword>
<proteinExistence type="inferred from homology"/>
<keyword evidence="7 8" id="KW-0133">Cell shape</keyword>
<dbReference type="InterPro" id="IPR036615">
    <property type="entry name" value="Mur_ligase_C_dom_sf"/>
</dbReference>
<dbReference type="PANTHER" id="PTHR43692:SF1">
    <property type="entry name" value="UDP-N-ACETYLMURAMOYLALANINE--D-GLUTAMATE LIGASE"/>
    <property type="match status" value="1"/>
</dbReference>
<dbReference type="EC" id="6.3.2.9" evidence="7 8"/>
<dbReference type="PROSITE" id="PS50056">
    <property type="entry name" value="TYR_PHOSPHATASE_2"/>
    <property type="match status" value="1"/>
</dbReference>
<dbReference type="Gene3D" id="3.90.190.20">
    <property type="entry name" value="Mur ligase, C-terminal domain"/>
    <property type="match status" value="1"/>
</dbReference>
<dbReference type="GO" id="GO:0005737">
    <property type="term" value="C:cytoplasm"/>
    <property type="evidence" value="ECO:0007669"/>
    <property type="project" value="UniProtKB-SubCell"/>
</dbReference>
<dbReference type="Pfam" id="PF08245">
    <property type="entry name" value="Mur_ligase_M"/>
    <property type="match status" value="1"/>
</dbReference>
<dbReference type="InterPro" id="IPR005762">
    <property type="entry name" value="MurD"/>
</dbReference>
<dbReference type="InterPro" id="IPR036565">
    <property type="entry name" value="Mur-like_cat_sf"/>
</dbReference>
<organism evidence="10">
    <name type="scientific">Candidatus Caldatribacterium californiense</name>
    <dbReference type="NCBI Taxonomy" id="1454726"/>
    <lineage>
        <taxon>Bacteria</taxon>
        <taxon>Pseudomonadati</taxon>
        <taxon>Atribacterota</taxon>
        <taxon>Atribacteria</taxon>
        <taxon>Atribacterales</taxon>
        <taxon>Candidatus Caldatribacteriaceae</taxon>
        <taxon>Candidatus Caldatribacterium</taxon>
    </lineage>
</organism>
<comment type="function">
    <text evidence="7 8">Cell wall formation. Catalyzes the addition of glutamate to the nucleotide precursor UDP-N-acetylmuramoyl-L-alanine (UMA).</text>
</comment>
<comment type="similarity">
    <text evidence="7">Belongs to the MurCDEF family.</text>
</comment>
<dbReference type="SUPFAM" id="SSF53244">
    <property type="entry name" value="MurD-like peptide ligases, peptide-binding domain"/>
    <property type="match status" value="1"/>
</dbReference>
<dbReference type="UniPathway" id="UPA00219"/>
<keyword evidence="7 8" id="KW-0573">Peptidoglycan synthesis</keyword>
<evidence type="ECO:0000259" key="9">
    <source>
        <dbReference type="PROSITE" id="PS50056"/>
    </source>
</evidence>
<dbReference type="GO" id="GO:0008764">
    <property type="term" value="F:UDP-N-acetylmuramoylalanine-D-glutamate ligase activity"/>
    <property type="evidence" value="ECO:0007669"/>
    <property type="project" value="UniProtKB-UniRule"/>
</dbReference>
<gene>
    <name evidence="7 10" type="primary">murD</name>
    <name evidence="10" type="ORF">ENV30_04025</name>
</gene>
<dbReference type="EMBL" id="DTFV01000057">
    <property type="protein sequence ID" value="HGI30461.1"/>
    <property type="molecule type" value="Genomic_DNA"/>
</dbReference>
<dbReference type="PROSITE" id="PS00383">
    <property type="entry name" value="TYR_PHOSPHATASE_1"/>
    <property type="match status" value="1"/>
</dbReference>
<dbReference type="InterPro" id="IPR013221">
    <property type="entry name" value="Mur_ligase_cen"/>
</dbReference>
<dbReference type="Gene3D" id="3.40.1190.10">
    <property type="entry name" value="Mur-like, catalytic domain"/>
    <property type="match status" value="1"/>
</dbReference>
<feature type="domain" description="Tyrosine specific protein phosphatases" evidence="9">
    <location>
        <begin position="1"/>
        <end position="35"/>
    </location>
</feature>
<evidence type="ECO:0000256" key="1">
    <source>
        <dbReference type="ARBA" id="ARBA00004496"/>
    </source>
</evidence>
<dbReference type="GO" id="GO:0051301">
    <property type="term" value="P:cell division"/>
    <property type="evidence" value="ECO:0007669"/>
    <property type="project" value="UniProtKB-KW"/>
</dbReference>
<dbReference type="GO" id="GO:0071555">
    <property type="term" value="P:cell wall organization"/>
    <property type="evidence" value="ECO:0007669"/>
    <property type="project" value="UniProtKB-KW"/>
</dbReference>
<evidence type="ECO:0000256" key="8">
    <source>
        <dbReference type="RuleBase" id="RU003664"/>
    </source>
</evidence>
<evidence type="ECO:0000256" key="3">
    <source>
        <dbReference type="ARBA" id="ARBA00022490"/>
    </source>
</evidence>
<evidence type="ECO:0000256" key="5">
    <source>
        <dbReference type="ARBA" id="ARBA00022741"/>
    </source>
</evidence>
<comment type="pathway">
    <text evidence="2 7 8">Cell wall biogenesis; peptidoglycan biosynthesis.</text>
</comment>
<keyword evidence="7 8" id="KW-0961">Cell wall biogenesis/degradation</keyword>
<keyword evidence="7 8" id="KW-0131">Cell cycle</keyword>
<dbReference type="InterPro" id="IPR000387">
    <property type="entry name" value="Tyr_Pase_dom"/>
</dbReference>
<comment type="subcellular location">
    <subcellularLocation>
        <location evidence="1 7 8">Cytoplasm</location>
    </subcellularLocation>
</comment>
<feature type="binding site" evidence="7">
    <location>
        <begin position="108"/>
        <end position="114"/>
    </location>
    <ligand>
        <name>ATP</name>
        <dbReference type="ChEBI" id="CHEBI:30616"/>
    </ligand>
</feature>
<sequence>MHCVIGLGRTGLAVVRFFLNQGERVFVFDDKLKEKDFPDWLSGSPLVTPITLQEVESVLPLVEECVVSPGVHPGHPVVRRFEEWGIPVISEIELAFRYISFPLVGITGSCGKSTTVSLIGEILRKAGWDVFVGGNLGTPLIESVLLPKPPAIGVVELSSFQLERVYTARFFIAGILNLYPNHLDYHSSMEEYFQAKGRIFLNQHHRDWALFPLSRPLWQARWCRMARGRVIPLGVGVRLFEGLYALGNAVFEGGVPPRKILSLEGCSLPGHHNRENVLMAVAVARILGVRSETIEEVLRSFQGLPHRLEWVGEWNGITYYNDSKSTTPSSTRVAIEALPGPLIVILGGKAKLTDFSELTGVLALEKVRCVVVYGASRKTIEAFLPSRIRSFSVESLEEAVKIACREAKPGDTVLLSPACTSWDAYENFEVRGEHFKALVHALGKGSFPEPS</sequence>
<keyword evidence="4 7" id="KW-0436">Ligase</keyword>
<dbReference type="NCBIfam" id="TIGR01087">
    <property type="entry name" value="murD"/>
    <property type="match status" value="1"/>
</dbReference>
<keyword evidence="7 8" id="KW-0132">Cell division</keyword>
<keyword evidence="5 7" id="KW-0547">Nucleotide-binding</keyword>
<dbReference type="AlphaFoldDB" id="A0A7V4DDP9"/>
<comment type="caution">
    <text evidence="10">The sequence shown here is derived from an EMBL/GenBank/DDBJ whole genome shotgun (WGS) entry which is preliminary data.</text>
</comment>
<dbReference type="Pfam" id="PF02875">
    <property type="entry name" value="Mur_ligase_C"/>
    <property type="match status" value="1"/>
</dbReference>
<dbReference type="GO" id="GO:0005524">
    <property type="term" value="F:ATP binding"/>
    <property type="evidence" value="ECO:0007669"/>
    <property type="project" value="UniProtKB-UniRule"/>
</dbReference>
<dbReference type="Gene3D" id="3.40.50.720">
    <property type="entry name" value="NAD(P)-binding Rossmann-like Domain"/>
    <property type="match status" value="1"/>
</dbReference>
<accession>A0A7V4DDP9</accession>
<dbReference type="PANTHER" id="PTHR43692">
    <property type="entry name" value="UDP-N-ACETYLMURAMOYLALANINE--D-GLUTAMATE LIGASE"/>
    <property type="match status" value="1"/>
</dbReference>
<evidence type="ECO:0000256" key="2">
    <source>
        <dbReference type="ARBA" id="ARBA00004752"/>
    </source>
</evidence>
<dbReference type="GO" id="GO:0008360">
    <property type="term" value="P:regulation of cell shape"/>
    <property type="evidence" value="ECO:0007669"/>
    <property type="project" value="UniProtKB-KW"/>
</dbReference>
<keyword evidence="6 7" id="KW-0067">ATP-binding</keyword>
<dbReference type="InterPro" id="IPR016130">
    <property type="entry name" value="Tyr_Pase_AS"/>
</dbReference>
<dbReference type="GO" id="GO:0009252">
    <property type="term" value="P:peptidoglycan biosynthetic process"/>
    <property type="evidence" value="ECO:0007669"/>
    <property type="project" value="UniProtKB-UniRule"/>
</dbReference>
<evidence type="ECO:0000256" key="7">
    <source>
        <dbReference type="HAMAP-Rule" id="MF_00639"/>
    </source>
</evidence>
<dbReference type="SUPFAM" id="SSF51984">
    <property type="entry name" value="MurCD N-terminal domain"/>
    <property type="match status" value="1"/>
</dbReference>